<dbReference type="GO" id="GO:0046872">
    <property type="term" value="F:metal ion binding"/>
    <property type="evidence" value="ECO:0007669"/>
    <property type="project" value="UniProtKB-KW"/>
</dbReference>
<reference evidence="9" key="1">
    <citation type="journal article" date="2008" name="Genome Res.">
        <title>The genome of Pelotomaculum thermopropionicum reveals niche-associated evolution in anaerobic microbiota.</title>
        <authorList>
            <person name="Kosaka T."/>
            <person name="Kato S."/>
            <person name="Shimoyama T."/>
            <person name="Ishii S."/>
            <person name="Abe T."/>
            <person name="Watanabe K."/>
        </authorList>
    </citation>
    <scope>NUCLEOTIDE SEQUENCE [LARGE SCALE GENOMIC DNA]</scope>
    <source>
        <strain evidence="9">DSM 13744 / JCM 10971 / SI</strain>
    </source>
</reference>
<dbReference type="SUPFAM" id="SSF102114">
    <property type="entry name" value="Radical SAM enzymes"/>
    <property type="match status" value="1"/>
</dbReference>
<evidence type="ECO:0000313" key="8">
    <source>
        <dbReference type="EMBL" id="BAF59066.1"/>
    </source>
</evidence>
<name>A5D3V5_PELTS</name>
<sequence>MRGQRNVKTPSIRNTWLNSVTAFIGEYTGTNPGYSPRALAAALAENFLIRPEDAEKLASFIKPGPEPVWPGLAGIELNLTFNCNLACEYCFIHDKSPAGRMTFATAKNAVDLLVERAAYPAVNITLIGGEPLLEFELIKKIVPYALEAAGKRNLGVTWSVTTNGTLINEDILKFFASHKIGMLLSIDGGPATHDRYRRTKSGEGTWHKIAGLIPLIKKYQPWLGARMTVSTEAVDTMWEDYSVLVGMGINQFIIAPAQGARRWTREQVERYGLGLVKILLDYHRLRRRGIPLFIEEFEKDESEYGFWGCRAGSTSLAVAPNGDVSPCSKMLGLTEEAGKYIIGNVNSGIDVKLLEPFRHPAVHQPRHCKRCSRKCTGGCYAVNFEQTGSHFTASEENCLFWAVCQETRRLSRMIGTGRIQ</sequence>
<dbReference type="Pfam" id="PF04055">
    <property type="entry name" value="Radical_SAM"/>
    <property type="match status" value="1"/>
</dbReference>
<dbReference type="GO" id="GO:0016491">
    <property type="term" value="F:oxidoreductase activity"/>
    <property type="evidence" value="ECO:0007669"/>
    <property type="project" value="InterPro"/>
</dbReference>
<evidence type="ECO:0000256" key="4">
    <source>
        <dbReference type="ARBA" id="ARBA00023004"/>
    </source>
</evidence>
<dbReference type="eggNOG" id="COG0641">
    <property type="taxonomic scope" value="Bacteria"/>
</dbReference>
<dbReference type="GO" id="GO:0051536">
    <property type="term" value="F:iron-sulfur cluster binding"/>
    <property type="evidence" value="ECO:0007669"/>
    <property type="project" value="UniProtKB-KW"/>
</dbReference>
<dbReference type="SFLD" id="SFLDG01384">
    <property type="entry name" value="thioether_bond_formation_requi"/>
    <property type="match status" value="1"/>
</dbReference>
<keyword evidence="5" id="KW-0411">Iron-sulfur</keyword>
<dbReference type="InterPro" id="IPR023867">
    <property type="entry name" value="Sulphatase_maturase_rSAM"/>
</dbReference>
<keyword evidence="4" id="KW-0408">Iron</keyword>
<gene>
    <name evidence="8" type="primary">AslB</name>
    <name evidence="8" type="ordered locus">PTH_0885</name>
</gene>
<dbReference type="InterPro" id="IPR058240">
    <property type="entry name" value="rSAM_sf"/>
</dbReference>
<accession>A5D3V5</accession>
<evidence type="ECO:0000256" key="1">
    <source>
        <dbReference type="ARBA" id="ARBA00001966"/>
    </source>
</evidence>
<evidence type="ECO:0000313" key="9">
    <source>
        <dbReference type="Proteomes" id="UP000006556"/>
    </source>
</evidence>
<dbReference type="Pfam" id="PF13186">
    <property type="entry name" value="SPASM"/>
    <property type="match status" value="1"/>
</dbReference>
<dbReference type="SFLD" id="SFLDG01067">
    <property type="entry name" value="SPASM/twitch_domain_containing"/>
    <property type="match status" value="1"/>
</dbReference>
<dbReference type="InterPro" id="IPR023885">
    <property type="entry name" value="4Fe4S-binding_SPASM_dom"/>
</dbReference>
<evidence type="ECO:0000259" key="7">
    <source>
        <dbReference type="PROSITE" id="PS51918"/>
    </source>
</evidence>
<dbReference type="CDD" id="cd01335">
    <property type="entry name" value="Radical_SAM"/>
    <property type="match status" value="1"/>
</dbReference>
<dbReference type="PANTHER" id="PTHR43273:SF3">
    <property type="entry name" value="ANAEROBIC SULFATASE-MATURATING ENZYME HOMOLOG ASLB-RELATED"/>
    <property type="match status" value="1"/>
</dbReference>
<dbReference type="PROSITE" id="PS51918">
    <property type="entry name" value="RADICAL_SAM"/>
    <property type="match status" value="1"/>
</dbReference>
<evidence type="ECO:0000256" key="5">
    <source>
        <dbReference type="ARBA" id="ARBA00023014"/>
    </source>
</evidence>
<organism evidence="8 9">
    <name type="scientific">Pelotomaculum thermopropionicum (strain DSM 13744 / JCM 10971 / SI)</name>
    <dbReference type="NCBI Taxonomy" id="370438"/>
    <lineage>
        <taxon>Bacteria</taxon>
        <taxon>Bacillati</taxon>
        <taxon>Bacillota</taxon>
        <taxon>Clostridia</taxon>
        <taxon>Eubacteriales</taxon>
        <taxon>Desulfotomaculaceae</taxon>
        <taxon>Pelotomaculum</taxon>
    </lineage>
</organism>
<protein>
    <submittedName>
        <fullName evidence="8">Arylsulfatase regulator</fullName>
    </submittedName>
</protein>
<keyword evidence="3" id="KW-0479">Metal-binding</keyword>
<keyword evidence="9" id="KW-1185">Reference proteome</keyword>
<dbReference type="InterPro" id="IPR007197">
    <property type="entry name" value="rSAM"/>
</dbReference>
<comment type="similarity">
    <text evidence="6">Belongs to the radical SAM superfamily. Anaerobic sulfatase-maturating enzyme family.</text>
</comment>
<dbReference type="Gene3D" id="3.20.20.70">
    <property type="entry name" value="Aldolase class I"/>
    <property type="match status" value="1"/>
</dbReference>
<dbReference type="Proteomes" id="UP000006556">
    <property type="component" value="Chromosome"/>
</dbReference>
<evidence type="ECO:0000256" key="6">
    <source>
        <dbReference type="ARBA" id="ARBA00023601"/>
    </source>
</evidence>
<dbReference type="SFLD" id="SFLDG01386">
    <property type="entry name" value="main_SPASM_domain-containing"/>
    <property type="match status" value="1"/>
</dbReference>
<comment type="cofactor">
    <cofactor evidence="1">
        <name>[4Fe-4S] cluster</name>
        <dbReference type="ChEBI" id="CHEBI:49883"/>
    </cofactor>
</comment>
<dbReference type="STRING" id="370438.PTH_0885"/>
<proteinExistence type="inferred from homology"/>
<dbReference type="HOGENOM" id="CLU_009273_3_0_9"/>
<dbReference type="KEGG" id="pth:PTH_0885"/>
<dbReference type="PANTHER" id="PTHR43273">
    <property type="entry name" value="ANAEROBIC SULFATASE-MATURATING ENZYME HOMOLOG ASLB-RELATED"/>
    <property type="match status" value="1"/>
</dbReference>
<evidence type="ECO:0000256" key="3">
    <source>
        <dbReference type="ARBA" id="ARBA00022723"/>
    </source>
</evidence>
<dbReference type="SFLD" id="SFLDS00029">
    <property type="entry name" value="Radical_SAM"/>
    <property type="match status" value="1"/>
</dbReference>
<dbReference type="EMBL" id="AP009389">
    <property type="protein sequence ID" value="BAF59066.1"/>
    <property type="molecule type" value="Genomic_DNA"/>
</dbReference>
<feature type="domain" description="Radical SAM core" evidence="7">
    <location>
        <begin position="69"/>
        <end position="295"/>
    </location>
</feature>
<keyword evidence="2" id="KW-0949">S-adenosyl-L-methionine</keyword>
<dbReference type="NCBIfam" id="TIGR04085">
    <property type="entry name" value="rSAM_more_4Fe4S"/>
    <property type="match status" value="1"/>
</dbReference>
<dbReference type="AlphaFoldDB" id="A5D3V5"/>
<evidence type="ECO:0000256" key="2">
    <source>
        <dbReference type="ARBA" id="ARBA00022691"/>
    </source>
</evidence>
<dbReference type="InterPro" id="IPR013785">
    <property type="entry name" value="Aldolase_TIM"/>
</dbReference>